<dbReference type="EMBL" id="JAPMLT010000012">
    <property type="protein sequence ID" value="MCX7571651.1"/>
    <property type="molecule type" value="Genomic_DNA"/>
</dbReference>
<dbReference type="SUPFAM" id="SSF143744">
    <property type="entry name" value="GlcG-like"/>
    <property type="match status" value="1"/>
</dbReference>
<organism evidence="1 2">
    <name type="scientific">Tumebacillus lacus</name>
    <dbReference type="NCBI Taxonomy" id="2995335"/>
    <lineage>
        <taxon>Bacteria</taxon>
        <taxon>Bacillati</taxon>
        <taxon>Bacillota</taxon>
        <taxon>Bacilli</taxon>
        <taxon>Bacillales</taxon>
        <taxon>Alicyclobacillaceae</taxon>
        <taxon>Tumebacillus</taxon>
    </lineage>
</organism>
<sequence>MTFEKASISADTAKKIIEAAEAKAKEMGVPSSIAIVDESGVLKAFSRMDGAALLSIEIAKEKAYTGAGFGMPTHEVFNFISTDQQLLTGLPLVNKLSVVGGGFPIMIDGKLVGGIGISGGHYTQDMAIAEAALSAAVAV</sequence>
<dbReference type="InterPro" id="IPR005624">
    <property type="entry name" value="PduO/GlcC-like"/>
</dbReference>
<gene>
    <name evidence="1" type="ORF">OS242_17045</name>
</gene>
<evidence type="ECO:0000313" key="2">
    <source>
        <dbReference type="Proteomes" id="UP001208017"/>
    </source>
</evidence>
<protein>
    <submittedName>
        <fullName evidence="1">Heme-binding protein</fullName>
    </submittedName>
</protein>
<proteinExistence type="predicted"/>
<accession>A0ABT3X429</accession>
<evidence type="ECO:0000313" key="1">
    <source>
        <dbReference type="EMBL" id="MCX7571651.1"/>
    </source>
</evidence>
<name>A0ABT3X429_9BACL</name>
<reference evidence="1 2" key="1">
    <citation type="submission" date="2022-11" db="EMBL/GenBank/DDBJ databases">
        <title>Study of microbial diversity in lake waters.</title>
        <authorList>
            <person name="Zhang J."/>
        </authorList>
    </citation>
    <scope>NUCLEOTIDE SEQUENCE [LARGE SCALE GENOMIC DNA]</scope>
    <source>
        <strain evidence="1 2">DT12</strain>
    </source>
</reference>
<dbReference type="InterPro" id="IPR038084">
    <property type="entry name" value="PduO/GlcC-like_sf"/>
</dbReference>
<dbReference type="InterPro" id="IPR052517">
    <property type="entry name" value="GlcG_carb_metab_protein"/>
</dbReference>
<dbReference type="Gene3D" id="3.30.450.150">
    <property type="entry name" value="Haem-degrading domain"/>
    <property type="match status" value="1"/>
</dbReference>
<keyword evidence="2" id="KW-1185">Reference proteome</keyword>
<dbReference type="PANTHER" id="PTHR34309">
    <property type="entry name" value="SLR1406 PROTEIN"/>
    <property type="match status" value="1"/>
</dbReference>
<dbReference type="Proteomes" id="UP001208017">
    <property type="component" value="Unassembled WGS sequence"/>
</dbReference>
<dbReference type="PANTHER" id="PTHR34309:SF1">
    <property type="entry name" value="PROTEIN GLCG"/>
    <property type="match status" value="1"/>
</dbReference>
<dbReference type="RefSeq" id="WP_267152901.1">
    <property type="nucleotide sequence ID" value="NZ_JAPMLT010000012.1"/>
</dbReference>
<dbReference type="Pfam" id="PF03928">
    <property type="entry name" value="HbpS-like"/>
    <property type="match status" value="1"/>
</dbReference>
<comment type="caution">
    <text evidence="1">The sequence shown here is derived from an EMBL/GenBank/DDBJ whole genome shotgun (WGS) entry which is preliminary data.</text>
</comment>